<dbReference type="InterPro" id="IPR002509">
    <property type="entry name" value="NODB_dom"/>
</dbReference>
<keyword evidence="5" id="KW-1185">Reference proteome</keyword>
<reference evidence="4 5" key="1">
    <citation type="submission" date="2023-04" db="EMBL/GenBank/DDBJ databases">
        <title>A novel bacteria isolated from coastal sediment.</title>
        <authorList>
            <person name="Liu X.-J."/>
            <person name="Du Z.-J."/>
        </authorList>
    </citation>
    <scope>NUCLEOTIDE SEQUENCE [LARGE SCALE GENOMIC DNA]</scope>
    <source>
        <strain evidence="4 5">SDUM461003</strain>
    </source>
</reference>
<protein>
    <submittedName>
        <fullName evidence="4">Polysaccharide deacetylase family protein</fullName>
        <ecNumber evidence="4">3.-.-.-</ecNumber>
    </submittedName>
</protein>
<name>A0ABU1AWD0_9BACT</name>
<organism evidence="4 5">
    <name type="scientific">Thalassobacterium maritimum</name>
    <dbReference type="NCBI Taxonomy" id="3041265"/>
    <lineage>
        <taxon>Bacteria</taxon>
        <taxon>Pseudomonadati</taxon>
        <taxon>Verrucomicrobiota</taxon>
        <taxon>Opitutia</taxon>
        <taxon>Puniceicoccales</taxon>
        <taxon>Coraliomargaritaceae</taxon>
        <taxon>Thalassobacterium</taxon>
    </lineage>
</organism>
<dbReference type="Gene3D" id="3.20.20.370">
    <property type="entry name" value="Glycoside hydrolase/deacetylase"/>
    <property type="match status" value="1"/>
</dbReference>
<dbReference type="Proteomes" id="UP001225316">
    <property type="component" value="Unassembled WGS sequence"/>
</dbReference>
<gene>
    <name evidence="4" type="ORF">QEH52_13080</name>
</gene>
<dbReference type="SUPFAM" id="SSF88713">
    <property type="entry name" value="Glycoside hydrolase/deacetylase"/>
    <property type="match status" value="1"/>
</dbReference>
<dbReference type="InterPro" id="IPR011330">
    <property type="entry name" value="Glyco_hydro/deAcase_b/a-brl"/>
</dbReference>
<dbReference type="EC" id="3.-.-.-" evidence="4"/>
<sequence>MLKVVQCWDDGVNDDIRLIEILRKHGAKASFNLNPATHGDLRQGGFSDRWGKQIDRLARSELSEVYEGFTIANHSMSHPWPTRIALDDWRSEVVDARKILQDWFQQAILGFVYPFGDCDQATADVVREAGHMYARTTKNVTPCLPVADPMMFHADCHFHNENFWDLYAKAKASEAEVFYFWGHSYEICTEAKWAAFDEKIARISADAEAEWAELPDLFVGNLSES</sequence>
<evidence type="ECO:0000313" key="4">
    <source>
        <dbReference type="EMBL" id="MDQ8208450.1"/>
    </source>
</evidence>
<evidence type="ECO:0000313" key="5">
    <source>
        <dbReference type="Proteomes" id="UP001225316"/>
    </source>
</evidence>
<dbReference type="EMBL" id="JARXHW010000031">
    <property type="protein sequence ID" value="MDQ8208450.1"/>
    <property type="molecule type" value="Genomic_DNA"/>
</dbReference>
<dbReference type="PANTHER" id="PTHR34216">
    <property type="match status" value="1"/>
</dbReference>
<dbReference type="PANTHER" id="PTHR34216:SF3">
    <property type="entry name" value="POLY-BETA-1,6-N-ACETYL-D-GLUCOSAMINE N-DEACETYLASE"/>
    <property type="match status" value="1"/>
</dbReference>
<evidence type="ECO:0000259" key="3">
    <source>
        <dbReference type="PROSITE" id="PS51677"/>
    </source>
</evidence>
<evidence type="ECO:0000256" key="1">
    <source>
        <dbReference type="ARBA" id="ARBA00004613"/>
    </source>
</evidence>
<keyword evidence="2" id="KW-0732">Signal</keyword>
<comment type="caution">
    <text evidence="4">The sequence shown here is derived from an EMBL/GenBank/DDBJ whole genome shotgun (WGS) entry which is preliminary data.</text>
</comment>
<dbReference type="RefSeq" id="WP_308951040.1">
    <property type="nucleotide sequence ID" value="NZ_JARXHW010000031.1"/>
</dbReference>
<dbReference type="Pfam" id="PF01522">
    <property type="entry name" value="Polysacc_deac_1"/>
    <property type="match status" value="1"/>
</dbReference>
<evidence type="ECO:0000256" key="2">
    <source>
        <dbReference type="ARBA" id="ARBA00022729"/>
    </source>
</evidence>
<accession>A0ABU1AWD0</accession>
<keyword evidence="4" id="KW-0378">Hydrolase</keyword>
<feature type="domain" description="NodB homology" evidence="3">
    <location>
        <begin position="2"/>
        <end position="225"/>
    </location>
</feature>
<comment type="subcellular location">
    <subcellularLocation>
        <location evidence="1">Secreted</location>
    </subcellularLocation>
</comment>
<dbReference type="InterPro" id="IPR051398">
    <property type="entry name" value="Polysacch_Deacetylase"/>
</dbReference>
<dbReference type="PROSITE" id="PS51677">
    <property type="entry name" value="NODB"/>
    <property type="match status" value="1"/>
</dbReference>
<proteinExistence type="predicted"/>
<dbReference type="CDD" id="cd10967">
    <property type="entry name" value="CE4_GLA_like_6s"/>
    <property type="match status" value="1"/>
</dbReference>
<dbReference type="GO" id="GO:0016787">
    <property type="term" value="F:hydrolase activity"/>
    <property type="evidence" value="ECO:0007669"/>
    <property type="project" value="UniProtKB-KW"/>
</dbReference>